<dbReference type="Gene3D" id="1.20.120.1630">
    <property type="match status" value="1"/>
</dbReference>
<protein>
    <recommendedName>
        <fullName evidence="8">Isoprenylcysteine carboxylmethyltransferase family protein</fullName>
    </recommendedName>
</protein>
<dbReference type="PANTHER" id="PTHR12714">
    <property type="entry name" value="PROTEIN-S ISOPRENYLCYSTEINE O-METHYLTRANSFERASE"/>
    <property type="match status" value="1"/>
</dbReference>
<dbReference type="InterPro" id="IPR007318">
    <property type="entry name" value="Phopholipid_MeTrfase"/>
</dbReference>
<keyword evidence="2 5" id="KW-0812">Transmembrane</keyword>
<feature type="transmembrane region" description="Helical" evidence="5">
    <location>
        <begin position="59"/>
        <end position="82"/>
    </location>
</feature>
<keyword evidence="4 5" id="KW-0472">Membrane</keyword>
<evidence type="ECO:0000256" key="3">
    <source>
        <dbReference type="ARBA" id="ARBA00022989"/>
    </source>
</evidence>
<evidence type="ECO:0000256" key="1">
    <source>
        <dbReference type="ARBA" id="ARBA00004127"/>
    </source>
</evidence>
<dbReference type="Pfam" id="PF04191">
    <property type="entry name" value="PEMT"/>
    <property type="match status" value="1"/>
</dbReference>
<dbReference type="GO" id="GO:0012505">
    <property type="term" value="C:endomembrane system"/>
    <property type="evidence" value="ECO:0007669"/>
    <property type="project" value="UniProtKB-SubCell"/>
</dbReference>
<dbReference type="PANTHER" id="PTHR12714:SF9">
    <property type="entry name" value="PROTEIN-S-ISOPRENYLCYSTEINE O-METHYLTRANSFERASE"/>
    <property type="match status" value="1"/>
</dbReference>
<dbReference type="GO" id="GO:0016740">
    <property type="term" value="F:transferase activity"/>
    <property type="evidence" value="ECO:0007669"/>
    <property type="project" value="UniProtKB-ARBA"/>
</dbReference>
<accession>A0A0U2WSA9</accession>
<organism evidence="6">
    <name type="scientific">Pseudoalteromonas translucida KMM 520</name>
    <dbReference type="NCBI Taxonomy" id="1315283"/>
    <lineage>
        <taxon>Bacteria</taxon>
        <taxon>Pseudomonadati</taxon>
        <taxon>Pseudomonadota</taxon>
        <taxon>Gammaproteobacteria</taxon>
        <taxon>Alteromonadales</taxon>
        <taxon>Pseudoalteromonadaceae</taxon>
        <taxon>Pseudoalteromonas</taxon>
    </lineage>
</organism>
<evidence type="ECO:0008006" key="8">
    <source>
        <dbReference type="Google" id="ProtNLM"/>
    </source>
</evidence>
<comment type="subcellular location">
    <subcellularLocation>
        <location evidence="1">Endomembrane system</location>
        <topology evidence="1">Multi-pass membrane protein</topology>
    </subcellularLocation>
</comment>
<dbReference type="KEGG" id="ptn:PTRA_b0231"/>
<sequence length="212" mass="24235">MTTYQPLINDSASLIEFTRIYLAVFYTFVAGFYTVRILYKNSNTPSGVIFTGKKYCANWWNHLVFRIFRAAIWLVCVVRVFIPATDNYLGIFLPLNTWPGVMLGNALLTVGFILTMVVHFNMASLWRSGIDPQGPDELKVNGFYAYSRNPMYLGIAAAQLGFFLALPSVFSLVCLLVGLTALYRQVLIEEQHLVSIFNTQYKKYKELVPRWL</sequence>
<evidence type="ECO:0000313" key="6">
    <source>
        <dbReference type="EMBL" id="ALS34747.1"/>
    </source>
</evidence>
<proteinExistence type="predicted"/>
<feature type="transmembrane region" description="Helical" evidence="5">
    <location>
        <begin position="20"/>
        <end position="39"/>
    </location>
</feature>
<keyword evidence="3 5" id="KW-1133">Transmembrane helix</keyword>
<dbReference type="AlphaFoldDB" id="A0A0U2WSA9"/>
<feature type="transmembrane region" description="Helical" evidence="5">
    <location>
        <begin position="160"/>
        <end position="183"/>
    </location>
</feature>
<evidence type="ECO:0000256" key="4">
    <source>
        <dbReference type="ARBA" id="ARBA00023136"/>
    </source>
</evidence>
<reference evidence="6 7" key="1">
    <citation type="submission" date="2015-03" db="EMBL/GenBank/DDBJ databases">
        <authorList>
            <person name="Murphy D."/>
        </authorList>
    </citation>
    <scope>NUCLEOTIDE SEQUENCE [LARGE SCALE GENOMIC DNA]</scope>
    <source>
        <strain evidence="6 7">KMM 520</strain>
    </source>
</reference>
<dbReference type="OrthoDB" id="9811969at2"/>
<feature type="transmembrane region" description="Helical" evidence="5">
    <location>
        <begin position="102"/>
        <end position="120"/>
    </location>
</feature>
<dbReference type="PATRIC" id="fig|1315283.4.peg.3338"/>
<dbReference type="EMBL" id="CP011035">
    <property type="protein sequence ID" value="ALS34747.1"/>
    <property type="molecule type" value="Genomic_DNA"/>
</dbReference>
<evidence type="ECO:0000313" key="7">
    <source>
        <dbReference type="Proteomes" id="UP000065261"/>
    </source>
</evidence>
<gene>
    <name evidence="6" type="ORF">PTRA_b0231</name>
</gene>
<name>A0A0U2WSA9_9GAMM</name>
<dbReference type="Proteomes" id="UP000065261">
    <property type="component" value="Chromosome II"/>
</dbReference>
<evidence type="ECO:0000256" key="5">
    <source>
        <dbReference type="SAM" id="Phobius"/>
    </source>
</evidence>
<dbReference type="RefSeq" id="WP_058374782.1">
    <property type="nucleotide sequence ID" value="NZ_CP011035.1"/>
</dbReference>
<evidence type="ECO:0000256" key="2">
    <source>
        <dbReference type="ARBA" id="ARBA00022692"/>
    </source>
</evidence>